<protein>
    <submittedName>
        <fullName evidence="1">Uncharacterized protein</fullName>
    </submittedName>
</protein>
<accession>Q734N0</accession>
<sequence>MCITYDRNLQQTKKTAKQIRKRAFQEASNVFVQLSALFFFI</sequence>
<gene>
    <name evidence="1" type="ordered locus">BCE_3374</name>
</gene>
<evidence type="ECO:0000313" key="2">
    <source>
        <dbReference type="Proteomes" id="UP000002527"/>
    </source>
</evidence>
<reference evidence="1 2" key="1">
    <citation type="journal article" date="2004" name="Nucleic Acids Res.">
        <title>The genome sequence of Bacillus cereus ATCC 10987 reveals metabolic adaptations and a large plasmid related to Bacillus anthracis pXO1.</title>
        <authorList>
            <person name="Rasko D.A."/>
            <person name="Ravel J."/>
            <person name="Okstad O.A."/>
            <person name="Helgason E."/>
            <person name="Cer R.Z."/>
            <person name="Jiang L."/>
            <person name="Shores K.A."/>
            <person name="Fouts D.E."/>
            <person name="Tourasse N.J."/>
            <person name="Angiuoli S.V."/>
            <person name="Kolonay J."/>
            <person name="Nelson W.C."/>
            <person name="Kolsto A.-B."/>
            <person name="Fraser C.M."/>
            <person name="Read T.D."/>
        </authorList>
    </citation>
    <scope>NUCLEOTIDE SEQUENCE [LARGE SCALE GENOMIC DNA]</scope>
    <source>
        <strain evidence="2">ATCC 10987 / NRS 248</strain>
    </source>
</reference>
<organism evidence="1 2">
    <name type="scientific">Bacillus cereus (strain ATCC 10987 / NRS 248)</name>
    <dbReference type="NCBI Taxonomy" id="222523"/>
    <lineage>
        <taxon>Bacteria</taxon>
        <taxon>Bacillati</taxon>
        <taxon>Bacillota</taxon>
        <taxon>Bacilli</taxon>
        <taxon>Bacillales</taxon>
        <taxon>Bacillaceae</taxon>
        <taxon>Bacillus</taxon>
        <taxon>Bacillus cereus group</taxon>
    </lineage>
</organism>
<dbReference type="KEGG" id="bca:BCE_3374"/>
<name>Q734N0_BACC1</name>
<proteinExistence type="predicted"/>
<dbReference type="EMBL" id="AE017194">
    <property type="protein sequence ID" value="AAS42282.1"/>
    <property type="molecule type" value="Genomic_DNA"/>
</dbReference>
<evidence type="ECO:0000313" key="1">
    <source>
        <dbReference type="EMBL" id="AAS42282.1"/>
    </source>
</evidence>
<dbReference type="HOGENOM" id="CLU_3265175_0_0_9"/>
<dbReference type="Proteomes" id="UP000002527">
    <property type="component" value="Chromosome"/>
</dbReference>
<dbReference type="AlphaFoldDB" id="Q734N0"/>